<dbReference type="PANTHER" id="PTHR24202:SF4">
    <property type="entry name" value="E3 UBIQUITIN-PROTEIN LIGASE MIB2-RELATED"/>
    <property type="match status" value="1"/>
</dbReference>
<keyword evidence="2" id="KW-0862">Zinc</keyword>
<dbReference type="InterPro" id="IPR036770">
    <property type="entry name" value="Ankyrin_rpt-contain_sf"/>
</dbReference>
<name>E3MI70_CAERE</name>
<dbReference type="eggNOG" id="KOG0504">
    <property type="taxonomic scope" value="Eukaryota"/>
</dbReference>
<dbReference type="EMBL" id="DS268447">
    <property type="protein sequence ID" value="EFP02449.1"/>
    <property type="molecule type" value="Genomic_DNA"/>
</dbReference>
<dbReference type="PANTHER" id="PTHR24202">
    <property type="entry name" value="E3 UBIQUITIN-PROTEIN LIGASE MIB2"/>
    <property type="match status" value="1"/>
</dbReference>
<evidence type="ECO:0000313" key="8">
    <source>
        <dbReference type="Proteomes" id="UP000008281"/>
    </source>
</evidence>
<feature type="repeat" description="ANK" evidence="3">
    <location>
        <begin position="242"/>
        <end position="274"/>
    </location>
</feature>
<protein>
    <recommendedName>
        <fullName evidence="6">RING-type domain-containing protein</fullName>
    </recommendedName>
</protein>
<evidence type="ECO:0000256" key="1">
    <source>
        <dbReference type="ARBA" id="ARBA00022771"/>
    </source>
</evidence>
<gene>
    <name evidence="7" type="ORF">CRE_01110</name>
</gene>
<dbReference type="SMART" id="SM00248">
    <property type="entry name" value="ANK"/>
    <property type="match status" value="7"/>
</dbReference>
<dbReference type="STRING" id="31234.E3MI70"/>
<dbReference type="OrthoDB" id="4034597at2759"/>
<dbReference type="SUPFAM" id="SSF48403">
    <property type="entry name" value="Ankyrin repeat"/>
    <property type="match status" value="1"/>
</dbReference>
<feature type="repeat" description="ANK" evidence="3">
    <location>
        <begin position="415"/>
        <end position="447"/>
    </location>
</feature>
<dbReference type="GO" id="GO:0008270">
    <property type="term" value="F:zinc ion binding"/>
    <property type="evidence" value="ECO:0007669"/>
    <property type="project" value="UniProtKB-KW"/>
</dbReference>
<dbReference type="Pfam" id="PF13920">
    <property type="entry name" value="zf-C3HC4_3"/>
    <property type="match status" value="2"/>
</dbReference>
<dbReference type="GO" id="GO:0016567">
    <property type="term" value="P:protein ubiquitination"/>
    <property type="evidence" value="ECO:0007669"/>
    <property type="project" value="TreeGrafter"/>
</dbReference>
<evidence type="ECO:0000256" key="2">
    <source>
        <dbReference type="ARBA" id="ARBA00022833"/>
    </source>
</evidence>
<evidence type="ECO:0000256" key="4">
    <source>
        <dbReference type="PROSITE-ProRule" id="PRU00175"/>
    </source>
</evidence>
<dbReference type="SMART" id="SM00184">
    <property type="entry name" value="RING"/>
    <property type="match status" value="2"/>
</dbReference>
<dbReference type="Proteomes" id="UP000008281">
    <property type="component" value="Unassembled WGS sequence"/>
</dbReference>
<feature type="repeat" description="ANK" evidence="3">
    <location>
        <begin position="309"/>
        <end position="334"/>
    </location>
</feature>
<dbReference type="Gene3D" id="1.25.40.20">
    <property type="entry name" value="Ankyrin repeat-containing domain"/>
    <property type="match status" value="2"/>
</dbReference>
<keyword evidence="5" id="KW-0175">Coiled coil</keyword>
<dbReference type="Gene3D" id="3.30.40.10">
    <property type="entry name" value="Zinc/RING finger domain, C3HC4 (zinc finger)"/>
    <property type="match status" value="2"/>
</dbReference>
<evidence type="ECO:0000313" key="7">
    <source>
        <dbReference type="EMBL" id="EFP02449.1"/>
    </source>
</evidence>
<sequence length="796" mass="88966">MELNNENTVQSPQSSETFIEGDRVLISEISPNYAQRRNLYNNVNWTKTHMALLGHVGYICSIDEEKRTALVRVFYALPPSTDLLQNLTEWPLEALEIPKIVEHYKGDIVAITRGDPLKTTIGVIAAKETVTFEGVPKYMVSLKNAQNTALIRDIQVTIDVNPGWTDGRRDLFLCPVYSGPRLSMITRDRNEHSIHTYKNTIHGYTTDNLMEIIINWNEDSSSYAKLVESIRANPQQVRMAFDGQLPIFRAVSDDLWNVVVMLISLGAEKNAKDSQNKTIVHVAAERGLDKMLEGVLLLLPKEVNSQSITGDTPLHLASRHAHAACIDRLLGTSACLPCVANNNGDTPIHEVCKLPESGNKKAAISRIMTNTRANIHQMNNANMTPLQISIFGGHVNTVEQLLLLRSSYRNTTTKNGMNALHYAAGCGHVNVINKLIMLGLEVHRRDRFGRGVLHYVLEKWTGEAEKDCGRLASIQALVKAGAPPNVVDLNGQTPIFQLVKWVQTEIRLLRCSNFRDMLKQNEQYAVSLVPMCAQLVRTNLNLDEMASRLRPKWQLATICFMVSNGADLNIKDRKGVSIVDLCEDSTLRPIIIHIAQTKQRTVMPMLAMSQDKFDAAEVSMCTFSCFDSVATVKLNPCGHRVACVDCAEKTAIRRCPVCYQFIAGAHDHGKIKITDNPELVILIDGTQVQIGSRSGESTDFGRQHSQLSAEICKKIAEDAAREAKIEFEREKQKELNLLRKKLEQLELETSCAICMDSKIEVVFNCGHTACVECSDKLKKQCHICRKPIETTQPIYS</sequence>
<dbReference type="GO" id="GO:0005737">
    <property type="term" value="C:cytoplasm"/>
    <property type="evidence" value="ECO:0007669"/>
    <property type="project" value="TreeGrafter"/>
</dbReference>
<dbReference type="HOGENOM" id="CLU_021011_0_0_1"/>
<dbReference type="AlphaFoldDB" id="E3MI70"/>
<keyword evidence="1 4" id="KW-0863">Zinc-finger</keyword>
<dbReference type="PROSITE" id="PS50088">
    <property type="entry name" value="ANK_REPEAT"/>
    <property type="match status" value="3"/>
</dbReference>
<evidence type="ECO:0000256" key="5">
    <source>
        <dbReference type="SAM" id="Coils"/>
    </source>
</evidence>
<keyword evidence="3" id="KW-0040">ANK repeat</keyword>
<evidence type="ECO:0000256" key="3">
    <source>
        <dbReference type="PROSITE-ProRule" id="PRU00023"/>
    </source>
</evidence>
<dbReference type="CDD" id="cd16520">
    <property type="entry name" value="RING-HC_MIBs-like"/>
    <property type="match status" value="1"/>
</dbReference>
<keyword evidence="8" id="KW-1185">Reference proteome</keyword>
<dbReference type="InterPro" id="IPR013083">
    <property type="entry name" value="Znf_RING/FYVE/PHD"/>
</dbReference>
<organism evidence="8">
    <name type="scientific">Caenorhabditis remanei</name>
    <name type="common">Caenorhabditis vulgaris</name>
    <dbReference type="NCBI Taxonomy" id="31234"/>
    <lineage>
        <taxon>Eukaryota</taxon>
        <taxon>Metazoa</taxon>
        <taxon>Ecdysozoa</taxon>
        <taxon>Nematoda</taxon>
        <taxon>Chromadorea</taxon>
        <taxon>Rhabditida</taxon>
        <taxon>Rhabditina</taxon>
        <taxon>Rhabditomorpha</taxon>
        <taxon>Rhabditoidea</taxon>
        <taxon>Rhabditidae</taxon>
        <taxon>Peloderinae</taxon>
        <taxon>Caenorhabditis</taxon>
    </lineage>
</organism>
<dbReference type="SUPFAM" id="SSF57850">
    <property type="entry name" value="RING/U-box"/>
    <property type="match status" value="1"/>
</dbReference>
<dbReference type="Pfam" id="PF00023">
    <property type="entry name" value="Ank"/>
    <property type="match status" value="1"/>
</dbReference>
<dbReference type="OMA" id="WQLATIC"/>
<dbReference type="FunCoup" id="E3MI70">
    <property type="interactions" value="144"/>
</dbReference>
<reference evidence="7" key="1">
    <citation type="submission" date="2007-07" db="EMBL/GenBank/DDBJ databases">
        <title>PCAP assembly of the Caenorhabditis remanei genome.</title>
        <authorList>
            <consortium name="The Caenorhabditis remanei Sequencing Consortium"/>
            <person name="Wilson R.K."/>
        </authorList>
    </citation>
    <scope>NUCLEOTIDE SEQUENCE [LARGE SCALE GENOMIC DNA]</scope>
    <source>
        <strain evidence="7">PB4641</strain>
    </source>
</reference>
<dbReference type="PROSITE" id="PS50089">
    <property type="entry name" value="ZF_RING_2"/>
    <property type="match status" value="1"/>
</dbReference>
<dbReference type="InParanoid" id="E3MI70"/>
<proteinExistence type="predicted"/>
<dbReference type="InterPro" id="IPR002110">
    <property type="entry name" value="Ankyrin_rpt"/>
</dbReference>
<dbReference type="Pfam" id="PF12796">
    <property type="entry name" value="Ank_2"/>
    <property type="match status" value="1"/>
</dbReference>
<feature type="domain" description="RING-type" evidence="6">
    <location>
        <begin position="751"/>
        <end position="785"/>
    </location>
</feature>
<feature type="coiled-coil region" evidence="5">
    <location>
        <begin position="713"/>
        <end position="748"/>
    </location>
</feature>
<dbReference type="InterPro" id="IPR001841">
    <property type="entry name" value="Znf_RING"/>
</dbReference>
<dbReference type="PROSITE" id="PS50297">
    <property type="entry name" value="ANK_REP_REGION"/>
    <property type="match status" value="2"/>
</dbReference>
<keyword evidence="1 4" id="KW-0479">Metal-binding</keyword>
<evidence type="ECO:0000259" key="6">
    <source>
        <dbReference type="PROSITE" id="PS50089"/>
    </source>
</evidence>
<accession>E3MI70</accession>